<protein>
    <submittedName>
        <fullName evidence="1">Uncharacterized protein</fullName>
    </submittedName>
</protein>
<organism evidence="1 2">
    <name type="scientific">Thelonectria olida</name>
    <dbReference type="NCBI Taxonomy" id="1576542"/>
    <lineage>
        <taxon>Eukaryota</taxon>
        <taxon>Fungi</taxon>
        <taxon>Dikarya</taxon>
        <taxon>Ascomycota</taxon>
        <taxon>Pezizomycotina</taxon>
        <taxon>Sordariomycetes</taxon>
        <taxon>Hypocreomycetidae</taxon>
        <taxon>Hypocreales</taxon>
        <taxon>Nectriaceae</taxon>
        <taxon>Thelonectria</taxon>
    </lineage>
</organism>
<dbReference type="Proteomes" id="UP000777438">
    <property type="component" value="Unassembled WGS sequence"/>
</dbReference>
<dbReference type="EMBL" id="JAGPYM010000039">
    <property type="protein sequence ID" value="KAH6874392.1"/>
    <property type="molecule type" value="Genomic_DNA"/>
</dbReference>
<reference evidence="1 2" key="1">
    <citation type="journal article" date="2021" name="Nat. Commun.">
        <title>Genetic determinants of endophytism in the Arabidopsis root mycobiome.</title>
        <authorList>
            <person name="Mesny F."/>
            <person name="Miyauchi S."/>
            <person name="Thiergart T."/>
            <person name="Pickel B."/>
            <person name="Atanasova L."/>
            <person name="Karlsson M."/>
            <person name="Huettel B."/>
            <person name="Barry K.W."/>
            <person name="Haridas S."/>
            <person name="Chen C."/>
            <person name="Bauer D."/>
            <person name="Andreopoulos W."/>
            <person name="Pangilinan J."/>
            <person name="LaButti K."/>
            <person name="Riley R."/>
            <person name="Lipzen A."/>
            <person name="Clum A."/>
            <person name="Drula E."/>
            <person name="Henrissat B."/>
            <person name="Kohler A."/>
            <person name="Grigoriev I.V."/>
            <person name="Martin F.M."/>
            <person name="Hacquard S."/>
        </authorList>
    </citation>
    <scope>NUCLEOTIDE SEQUENCE [LARGE SCALE GENOMIC DNA]</scope>
    <source>
        <strain evidence="1 2">MPI-CAGE-CH-0241</strain>
    </source>
</reference>
<comment type="caution">
    <text evidence="1">The sequence shown here is derived from an EMBL/GenBank/DDBJ whole genome shotgun (WGS) entry which is preliminary data.</text>
</comment>
<evidence type="ECO:0000313" key="1">
    <source>
        <dbReference type="EMBL" id="KAH6874392.1"/>
    </source>
</evidence>
<accession>A0A9P9AII3</accession>
<dbReference type="OrthoDB" id="5140724at2759"/>
<proteinExistence type="predicted"/>
<evidence type="ECO:0000313" key="2">
    <source>
        <dbReference type="Proteomes" id="UP000777438"/>
    </source>
</evidence>
<sequence>MPDSYINSIQGPSLVYQSKVLFVVYRFDSDGPKCGPFREIVMSPPSAYLGTSKVTLLPARSECFKKIHHLHPFILLGLHFLPINLHCSISSRRFPTRPCSTRIGPEYSSSTMGWSKGSEAPKTIVVLEWKNSQWTASRPPRFWTLDCSSTDNRTQTLPAPVAVRDRIDEACRTSGWESQPHLPPLLTYDRSSHSVLMQNLMVDDHANVEVIRWGHGLHLTQMQAMESLFRDTPRVPSGAEYLSPAGAILSNSGYPNGDHGSCHGLLTAAAMEDENEIVTIKYRAKRLRRNSELPLDIEEAYSTHEQTLRTALKPATSSLTQPHQRSNMPVHMCWVGRAMRYLVLMTLGQNKDKGKSLLSLYKMQENLAFSEACSMERPNQDRGFRWQVQTFELPLEVSGVAPVVVDVGSTSYLWIFYFHKGLLHYAAMTYAGSGSFVDFVDKTLCVPDTTQTSSSPPLAQGTASRSHFSLSSRLSIFSQETNAGPTKEESSKERQDGSIPLAAEGCQPYAVITNGYVWVFYEGAEMNGTYVRRKLTGPFADMHRGWEVASWPADTPTEPNGAPRHFIPVVVPGSFMSMY</sequence>
<name>A0A9P9AII3_9HYPO</name>
<gene>
    <name evidence="1" type="ORF">B0T10DRAFT_498856</name>
</gene>
<dbReference type="AlphaFoldDB" id="A0A9P9AII3"/>
<keyword evidence="2" id="KW-1185">Reference proteome</keyword>